<dbReference type="Pfam" id="PF08501">
    <property type="entry name" value="Shikimate_dh_N"/>
    <property type="match status" value="1"/>
</dbReference>
<dbReference type="InterPro" id="IPR046346">
    <property type="entry name" value="Aminoacid_DH-like_N_sf"/>
</dbReference>
<dbReference type="GO" id="GO:0019632">
    <property type="term" value="P:shikimate metabolic process"/>
    <property type="evidence" value="ECO:0007669"/>
    <property type="project" value="TreeGrafter"/>
</dbReference>
<dbReference type="RefSeq" id="WP_155862605.1">
    <property type="nucleotide sequence ID" value="NZ_WFIY01000004.1"/>
</dbReference>
<evidence type="ECO:0000313" key="4">
    <source>
        <dbReference type="EMBL" id="MUM64065.1"/>
    </source>
</evidence>
<feature type="binding site" evidence="1">
    <location>
        <begin position="20"/>
        <end position="22"/>
    </location>
    <ligand>
        <name>shikimate</name>
        <dbReference type="ChEBI" id="CHEBI:36208"/>
    </ligand>
</feature>
<feature type="binding site" evidence="1">
    <location>
        <begin position="148"/>
        <end position="153"/>
    </location>
    <ligand>
        <name>NADP(+)</name>
        <dbReference type="ChEBI" id="CHEBI:58349"/>
    </ligand>
</feature>
<keyword evidence="1 4" id="KW-0560">Oxidoreductase</keyword>
<organism evidence="4 5">
    <name type="scientific">Acidianus infernus</name>
    <dbReference type="NCBI Taxonomy" id="12915"/>
    <lineage>
        <taxon>Archaea</taxon>
        <taxon>Thermoproteota</taxon>
        <taxon>Thermoprotei</taxon>
        <taxon>Sulfolobales</taxon>
        <taxon>Sulfolobaceae</taxon>
        <taxon>Acidianus</taxon>
    </lineage>
</organism>
<feature type="domain" description="Shikimate dehydrogenase substrate binding N-terminal" evidence="3">
    <location>
        <begin position="12"/>
        <end position="94"/>
    </location>
</feature>
<feature type="binding site" evidence="1">
    <location>
        <position position="204"/>
    </location>
    <ligand>
        <name>NADP(+)</name>
        <dbReference type="ChEBI" id="CHEBI:58349"/>
    </ligand>
</feature>
<dbReference type="GO" id="GO:0008652">
    <property type="term" value="P:amino acid biosynthetic process"/>
    <property type="evidence" value="ECO:0007669"/>
    <property type="project" value="UniProtKB-KW"/>
</dbReference>
<sequence>MFIDYSTKLFGIIGKKISYTLSPAIHNYSFEKLGINAVYLAFDIQEEEKFDLIVKGLLEVGEGFNVTIPYKEKIIPLLEGLSKEAEEIGAVNTIFRKKGFNTDYLAVKSLVLEKGEKIEKSLIFGAGGAAKAASFALSSLGSEIFIINRTRDKAQELVDRLTEKGYYAKVVESCNFSYDAVVNSTPNPSYIPDECIKGKLAIEFVYSPLNTEFLIKASEKGLRVINGLEILVRQALEAQKIWFGKSLNDKEVVDFLYARELVR</sequence>
<dbReference type="Gene3D" id="3.40.50.10860">
    <property type="entry name" value="Leucine Dehydrogenase, chain A, domain 1"/>
    <property type="match status" value="1"/>
</dbReference>
<keyword evidence="1" id="KW-0028">Amino-acid biosynthesis</keyword>
<feature type="binding site" evidence="1">
    <location>
        <position position="103"/>
    </location>
    <ligand>
        <name>shikimate</name>
        <dbReference type="ChEBI" id="CHEBI:36208"/>
    </ligand>
</feature>
<dbReference type="HAMAP" id="MF_00222">
    <property type="entry name" value="Shikimate_DH_AroE"/>
    <property type="match status" value="1"/>
</dbReference>
<feature type="binding site" evidence="1">
    <location>
        <position position="227"/>
    </location>
    <ligand>
        <name>NADP(+)</name>
        <dbReference type="ChEBI" id="CHEBI:58349"/>
    </ligand>
</feature>
<evidence type="ECO:0000259" key="3">
    <source>
        <dbReference type="Pfam" id="PF08501"/>
    </source>
</evidence>
<feature type="binding site" evidence="1">
    <location>
        <begin position="125"/>
        <end position="129"/>
    </location>
    <ligand>
        <name>NADP(+)</name>
        <dbReference type="ChEBI" id="CHEBI:58349"/>
    </ligand>
</feature>
<keyword evidence="1" id="KW-0057">Aromatic amino acid biosynthesis</keyword>
<gene>
    <name evidence="1 4" type="primary">aroE</name>
    <name evidence="4" type="ORF">D1867_02125</name>
</gene>
<dbReference type="Proteomes" id="UP000440125">
    <property type="component" value="Unassembled WGS sequence"/>
</dbReference>
<reference evidence="4 5" key="1">
    <citation type="submission" date="2019-10" db="EMBL/GenBank/DDBJ databases">
        <title>Genome Sequences from Six Type Strain Members of the Archaeal Family Sulfolobaceae: Acidianus ambivalens, Acidianus infernus, Metallosphaera prunae, Stygiolobus azoricus, Sulfolobus metallicus, and Sulfurisphaera ohwakuensis.</title>
        <authorList>
            <person name="Counts J.A."/>
            <person name="Kelly R.M."/>
        </authorList>
    </citation>
    <scope>NUCLEOTIDE SEQUENCE [LARGE SCALE GENOMIC DNA]</scope>
    <source>
        <strain evidence="4 5">DSM 3191</strain>
    </source>
</reference>
<dbReference type="InterPro" id="IPR013708">
    <property type="entry name" value="Shikimate_DH-bd_N"/>
</dbReference>
<keyword evidence="5" id="KW-1185">Reference proteome</keyword>
<dbReference type="GO" id="GO:0009423">
    <property type="term" value="P:chorismate biosynthetic process"/>
    <property type="evidence" value="ECO:0007669"/>
    <property type="project" value="UniProtKB-UniRule"/>
</dbReference>
<comment type="subunit">
    <text evidence="1">Homodimer.</text>
</comment>
<accession>A0A6A9QCM4</accession>
<feature type="binding site" evidence="1">
    <location>
        <position position="67"/>
    </location>
    <ligand>
        <name>shikimate</name>
        <dbReference type="ChEBI" id="CHEBI:36208"/>
    </ligand>
</feature>
<evidence type="ECO:0000259" key="2">
    <source>
        <dbReference type="Pfam" id="PF01488"/>
    </source>
</evidence>
<dbReference type="SUPFAM" id="SSF51735">
    <property type="entry name" value="NAD(P)-binding Rossmann-fold domains"/>
    <property type="match status" value="1"/>
</dbReference>
<evidence type="ECO:0000313" key="5">
    <source>
        <dbReference type="Proteomes" id="UP000440125"/>
    </source>
</evidence>
<dbReference type="Pfam" id="PF01488">
    <property type="entry name" value="Shikimate_DH"/>
    <property type="match status" value="1"/>
</dbReference>
<dbReference type="PANTHER" id="PTHR21089:SF1">
    <property type="entry name" value="BIFUNCTIONAL 3-DEHYDROQUINATE DEHYDRATASE_SHIKIMATE DEHYDROGENASE, CHLOROPLASTIC"/>
    <property type="match status" value="1"/>
</dbReference>
<name>A0A6A9QCM4_ACIIN</name>
<dbReference type="PANTHER" id="PTHR21089">
    <property type="entry name" value="SHIKIMATE DEHYDROGENASE"/>
    <property type="match status" value="1"/>
</dbReference>
<dbReference type="EMBL" id="WFIY01000004">
    <property type="protein sequence ID" value="MUM64065.1"/>
    <property type="molecule type" value="Genomic_DNA"/>
</dbReference>
<proteinExistence type="inferred from homology"/>
<dbReference type="GO" id="GO:0004764">
    <property type="term" value="F:shikimate 3-dehydrogenase (NADP+) activity"/>
    <property type="evidence" value="ECO:0007669"/>
    <property type="project" value="UniProtKB-UniRule"/>
</dbReference>
<dbReference type="InterPro" id="IPR006151">
    <property type="entry name" value="Shikm_DH/Glu-tRNA_Rdtase"/>
</dbReference>
<dbReference type="UniPathway" id="UPA00053">
    <property type="reaction ID" value="UER00087"/>
</dbReference>
<dbReference type="InterPro" id="IPR036291">
    <property type="entry name" value="NAD(P)-bd_dom_sf"/>
</dbReference>
<feature type="binding site" evidence="1">
    <location>
        <position position="206"/>
    </location>
    <ligand>
        <name>shikimate</name>
        <dbReference type="ChEBI" id="CHEBI:36208"/>
    </ligand>
</feature>
<comment type="catalytic activity">
    <reaction evidence="1">
        <text>shikimate + NADP(+) = 3-dehydroshikimate + NADPH + H(+)</text>
        <dbReference type="Rhea" id="RHEA:17737"/>
        <dbReference type="ChEBI" id="CHEBI:15378"/>
        <dbReference type="ChEBI" id="CHEBI:16630"/>
        <dbReference type="ChEBI" id="CHEBI:36208"/>
        <dbReference type="ChEBI" id="CHEBI:57783"/>
        <dbReference type="ChEBI" id="CHEBI:58349"/>
        <dbReference type="EC" id="1.1.1.25"/>
    </reaction>
</comment>
<comment type="similarity">
    <text evidence="1">Belongs to the shikimate dehydrogenase family.</text>
</comment>
<feature type="domain" description="Quinate/shikimate 5-dehydrogenase/glutamyl-tRNA reductase" evidence="2">
    <location>
        <begin position="119"/>
        <end position="191"/>
    </location>
</feature>
<dbReference type="SUPFAM" id="SSF53223">
    <property type="entry name" value="Aminoacid dehydrogenase-like, N-terminal domain"/>
    <property type="match status" value="1"/>
</dbReference>
<keyword evidence="1" id="KW-0521">NADP</keyword>
<comment type="function">
    <text evidence="1">Involved in the biosynthesis of the chorismate, which leads to the biosynthesis of aromatic amino acids. Catalyzes the reversible NADPH linked reduction of 3-dehydroshikimate (DHSA) to yield shikimate (SA).</text>
</comment>
<protein>
    <recommendedName>
        <fullName evidence="1">Shikimate dehydrogenase (NADP(+))</fullName>
        <shortName evidence="1">SDH</shortName>
        <ecNumber evidence="1">1.1.1.25</ecNumber>
    </recommendedName>
</protein>
<dbReference type="OrthoDB" id="8744at2157"/>
<dbReference type="EC" id="1.1.1.25" evidence="1"/>
<evidence type="ECO:0000256" key="1">
    <source>
        <dbReference type="HAMAP-Rule" id="MF_00222"/>
    </source>
</evidence>
<dbReference type="CDD" id="cd01065">
    <property type="entry name" value="NAD_bind_Shikimate_DH"/>
    <property type="match status" value="1"/>
</dbReference>
<comment type="caution">
    <text evidence="4">The sequence shown here is derived from an EMBL/GenBank/DDBJ whole genome shotgun (WGS) entry which is preliminary data.</text>
</comment>
<dbReference type="InterPro" id="IPR022893">
    <property type="entry name" value="Shikimate_DH_fam"/>
</dbReference>
<feature type="binding site" evidence="1">
    <location>
        <position position="92"/>
    </location>
    <ligand>
        <name>shikimate</name>
        <dbReference type="ChEBI" id="CHEBI:36208"/>
    </ligand>
</feature>
<dbReference type="GO" id="GO:0009073">
    <property type="term" value="P:aromatic amino acid family biosynthetic process"/>
    <property type="evidence" value="ECO:0007669"/>
    <property type="project" value="UniProtKB-KW"/>
</dbReference>
<dbReference type="AlphaFoldDB" id="A0A6A9QCM4"/>
<dbReference type="Gene3D" id="3.40.50.720">
    <property type="entry name" value="NAD(P)-binding Rossmann-like Domain"/>
    <property type="match status" value="1"/>
</dbReference>
<comment type="pathway">
    <text evidence="1">Metabolic intermediate biosynthesis; chorismate biosynthesis; chorismate from D-erythrose 4-phosphate and phosphoenolpyruvate: step 4/7.</text>
</comment>
<feature type="active site" description="Proton acceptor" evidence="1">
    <location>
        <position position="71"/>
    </location>
</feature>
<comment type="caution">
    <text evidence="1">Lacks conserved residue(s) required for the propagation of feature annotation.</text>
</comment>
<feature type="binding site" evidence="1">
    <location>
        <position position="234"/>
    </location>
    <ligand>
        <name>shikimate</name>
        <dbReference type="ChEBI" id="CHEBI:36208"/>
    </ligand>
</feature>